<proteinExistence type="predicted"/>
<comment type="caution">
    <text evidence="4">The sequence shown here is derived from an EMBL/GenBank/DDBJ whole genome shotgun (WGS) entry which is preliminary data.</text>
</comment>
<dbReference type="InterPro" id="IPR005149">
    <property type="entry name" value="Tscrpt_reg_PadR_N"/>
</dbReference>
<evidence type="ECO:0000259" key="3">
    <source>
        <dbReference type="Pfam" id="PF10400"/>
    </source>
</evidence>
<dbReference type="RefSeq" id="WP_345215026.1">
    <property type="nucleotide sequence ID" value="NZ_BAABGN010000002.1"/>
</dbReference>
<feature type="region of interest" description="Disordered" evidence="1">
    <location>
        <begin position="173"/>
        <end position="196"/>
    </location>
</feature>
<accession>A0ABP8KVK4</accession>
<reference evidence="5" key="1">
    <citation type="journal article" date="2019" name="Int. J. Syst. Evol. Microbiol.">
        <title>The Global Catalogue of Microorganisms (GCM) 10K type strain sequencing project: providing services to taxonomists for standard genome sequencing and annotation.</title>
        <authorList>
            <consortium name="The Broad Institute Genomics Platform"/>
            <consortium name="The Broad Institute Genome Sequencing Center for Infectious Disease"/>
            <person name="Wu L."/>
            <person name="Ma J."/>
        </authorList>
    </citation>
    <scope>NUCLEOTIDE SEQUENCE [LARGE SCALE GENOMIC DNA]</scope>
    <source>
        <strain evidence="5">JCM 17810</strain>
    </source>
</reference>
<feature type="compositionally biased region" description="Low complexity" evidence="1">
    <location>
        <begin position="173"/>
        <end position="184"/>
    </location>
</feature>
<sequence>MSVRLGLLALLGEGSAGVYRLRKDFESRTGGTWPLNIGQVYTTIQRLERDGFIEPAAADSEVEEYRLTESGAAELAQWWATPVARDHPGRDELVIKIALAVTAPGVDVAAIVQAQRTESMRSLRDYTRLKARTGTEDPDDLAWSLVLDNLVFAAEAEIRWLDHIEAAVVRAAGRPTPRRGAGTAAHDDVADERSSR</sequence>
<feature type="compositionally biased region" description="Basic and acidic residues" evidence="1">
    <location>
        <begin position="185"/>
        <end position="196"/>
    </location>
</feature>
<dbReference type="PANTHER" id="PTHR43252">
    <property type="entry name" value="TRANSCRIPTIONAL REGULATOR YQJI"/>
    <property type="match status" value="1"/>
</dbReference>
<dbReference type="Proteomes" id="UP001500622">
    <property type="component" value="Unassembled WGS sequence"/>
</dbReference>
<dbReference type="Pfam" id="PF10400">
    <property type="entry name" value="Vir_act_alpha_C"/>
    <property type="match status" value="1"/>
</dbReference>
<keyword evidence="5" id="KW-1185">Reference proteome</keyword>
<dbReference type="InterPro" id="IPR036390">
    <property type="entry name" value="WH_DNA-bd_sf"/>
</dbReference>
<dbReference type="SUPFAM" id="SSF46785">
    <property type="entry name" value="Winged helix' DNA-binding domain"/>
    <property type="match status" value="1"/>
</dbReference>
<feature type="domain" description="Transcription regulator PadR N-terminal" evidence="2">
    <location>
        <begin position="7"/>
        <end position="76"/>
    </location>
</feature>
<dbReference type="InterPro" id="IPR018309">
    <property type="entry name" value="Tscrpt_reg_PadR_C"/>
</dbReference>
<evidence type="ECO:0000259" key="2">
    <source>
        <dbReference type="Pfam" id="PF03551"/>
    </source>
</evidence>
<protein>
    <submittedName>
        <fullName evidence="4">Helix-turn-helix transcriptional regulator</fullName>
    </submittedName>
</protein>
<dbReference type="Gene3D" id="1.10.10.10">
    <property type="entry name" value="Winged helix-like DNA-binding domain superfamily/Winged helix DNA-binding domain"/>
    <property type="match status" value="1"/>
</dbReference>
<name>A0ABP8KVK4_9MICO</name>
<dbReference type="PANTHER" id="PTHR43252:SF6">
    <property type="entry name" value="NEGATIVE TRANSCRIPTION REGULATOR PADR"/>
    <property type="match status" value="1"/>
</dbReference>
<organism evidence="4 5">
    <name type="scientific">Georgenia halophila</name>
    <dbReference type="NCBI Taxonomy" id="620889"/>
    <lineage>
        <taxon>Bacteria</taxon>
        <taxon>Bacillati</taxon>
        <taxon>Actinomycetota</taxon>
        <taxon>Actinomycetes</taxon>
        <taxon>Micrococcales</taxon>
        <taxon>Bogoriellaceae</taxon>
        <taxon>Georgenia</taxon>
    </lineage>
</organism>
<dbReference type="InterPro" id="IPR036388">
    <property type="entry name" value="WH-like_DNA-bd_sf"/>
</dbReference>
<evidence type="ECO:0000313" key="4">
    <source>
        <dbReference type="EMBL" id="GAA4417599.1"/>
    </source>
</evidence>
<evidence type="ECO:0000256" key="1">
    <source>
        <dbReference type="SAM" id="MobiDB-lite"/>
    </source>
</evidence>
<dbReference type="EMBL" id="BAABGN010000002">
    <property type="protein sequence ID" value="GAA4417599.1"/>
    <property type="molecule type" value="Genomic_DNA"/>
</dbReference>
<gene>
    <name evidence="4" type="ORF">GCM10023169_06240</name>
</gene>
<dbReference type="Pfam" id="PF03551">
    <property type="entry name" value="PadR"/>
    <property type="match status" value="1"/>
</dbReference>
<evidence type="ECO:0000313" key="5">
    <source>
        <dbReference type="Proteomes" id="UP001500622"/>
    </source>
</evidence>
<feature type="domain" description="Transcription regulator PadR C-terminal" evidence="3">
    <location>
        <begin position="90"/>
        <end position="167"/>
    </location>
</feature>